<dbReference type="InterPro" id="IPR000719">
    <property type="entry name" value="Prot_kinase_dom"/>
</dbReference>
<dbReference type="Gene3D" id="3.30.200.20">
    <property type="entry name" value="Phosphorylase Kinase, domain 1"/>
    <property type="match status" value="1"/>
</dbReference>
<dbReference type="Pfam" id="PF00069">
    <property type="entry name" value="Pkinase"/>
    <property type="match status" value="1"/>
</dbReference>
<gene>
    <name evidence="2" type="ORF">PXEA_LOCUS11525</name>
</gene>
<evidence type="ECO:0000259" key="1">
    <source>
        <dbReference type="PROSITE" id="PS50011"/>
    </source>
</evidence>
<keyword evidence="3" id="KW-1185">Reference proteome</keyword>
<dbReference type="SUPFAM" id="SSF56112">
    <property type="entry name" value="Protein kinase-like (PK-like)"/>
    <property type="match status" value="1"/>
</dbReference>
<dbReference type="GO" id="GO:0005524">
    <property type="term" value="F:ATP binding"/>
    <property type="evidence" value="ECO:0007669"/>
    <property type="project" value="InterPro"/>
</dbReference>
<name>A0A448WR35_9PLAT</name>
<proteinExistence type="predicted"/>
<dbReference type="AlphaFoldDB" id="A0A448WR35"/>
<organism evidence="2 3">
    <name type="scientific">Protopolystoma xenopodis</name>
    <dbReference type="NCBI Taxonomy" id="117903"/>
    <lineage>
        <taxon>Eukaryota</taxon>
        <taxon>Metazoa</taxon>
        <taxon>Spiralia</taxon>
        <taxon>Lophotrochozoa</taxon>
        <taxon>Platyhelminthes</taxon>
        <taxon>Monogenea</taxon>
        <taxon>Polyopisthocotylea</taxon>
        <taxon>Polystomatidea</taxon>
        <taxon>Polystomatidae</taxon>
        <taxon>Protopolystoma</taxon>
    </lineage>
</organism>
<dbReference type="SMART" id="SM00220">
    <property type="entry name" value="S_TKc"/>
    <property type="match status" value="1"/>
</dbReference>
<dbReference type="PROSITE" id="PS50011">
    <property type="entry name" value="PROTEIN_KINASE_DOM"/>
    <property type="match status" value="1"/>
</dbReference>
<dbReference type="GO" id="GO:0005634">
    <property type="term" value="C:nucleus"/>
    <property type="evidence" value="ECO:0007669"/>
    <property type="project" value="TreeGrafter"/>
</dbReference>
<protein>
    <recommendedName>
        <fullName evidence="1">Protein kinase domain-containing protein</fullName>
    </recommendedName>
</protein>
<dbReference type="Proteomes" id="UP000784294">
    <property type="component" value="Unassembled WGS sequence"/>
</dbReference>
<evidence type="ECO:0000313" key="3">
    <source>
        <dbReference type="Proteomes" id="UP000784294"/>
    </source>
</evidence>
<dbReference type="OrthoDB" id="193931at2759"/>
<dbReference type="PROSITE" id="PS00108">
    <property type="entry name" value="PROTEIN_KINASE_ST"/>
    <property type="match status" value="1"/>
</dbReference>
<dbReference type="Gene3D" id="1.10.510.10">
    <property type="entry name" value="Transferase(Phosphotransferase) domain 1"/>
    <property type="match status" value="1"/>
</dbReference>
<dbReference type="InterPro" id="IPR011009">
    <property type="entry name" value="Kinase-like_dom_sf"/>
</dbReference>
<dbReference type="InterPro" id="IPR008271">
    <property type="entry name" value="Ser/Thr_kinase_AS"/>
</dbReference>
<reference evidence="2" key="1">
    <citation type="submission" date="2018-11" db="EMBL/GenBank/DDBJ databases">
        <authorList>
            <consortium name="Pathogen Informatics"/>
        </authorList>
    </citation>
    <scope>NUCLEOTIDE SEQUENCE</scope>
</reference>
<comment type="caution">
    <text evidence="2">The sequence shown here is derived from an EMBL/GenBank/DDBJ whole genome shotgun (WGS) entry which is preliminary data.</text>
</comment>
<dbReference type="GO" id="GO:0044773">
    <property type="term" value="P:mitotic DNA damage checkpoint signaling"/>
    <property type="evidence" value="ECO:0007669"/>
    <property type="project" value="TreeGrafter"/>
</dbReference>
<sequence length="319" mass="35594">MSISQFSVKRNIKAGSLSKVVFAVREHDNQSFILKIVPKTLLHDSNSLPFRIGERSFPFPSEALILEKLKHLDCCVKLLHVIDDNDSNAWVLVLEDLTHEGYVNLAEELGLRKSFDEATVSWIILGLIKCISDIHSLGILHCDIKPDNIFINHATKSVKIIDFNVAIDLRNSDPKTLKLPYCTPDYAPPEILIHRNPWSTSSEVWSVGCTAFVLLCGKFPFSNPWDSLHVNPSYPLSTSQDCDSVISYAPNQSGHGDVVISNKALDFLHITLCRSVQHRPCLDKLAQHAFLKLGASKSKSNSRSLFLPYSSSAINFVKA</sequence>
<dbReference type="PANTHER" id="PTHR44167">
    <property type="entry name" value="OVARIAN-SPECIFIC SERINE/THREONINE-PROTEIN KINASE LOK-RELATED"/>
    <property type="match status" value="1"/>
</dbReference>
<dbReference type="CDD" id="cd00180">
    <property type="entry name" value="PKc"/>
    <property type="match status" value="1"/>
</dbReference>
<dbReference type="GO" id="GO:0004674">
    <property type="term" value="F:protein serine/threonine kinase activity"/>
    <property type="evidence" value="ECO:0007669"/>
    <property type="project" value="TreeGrafter"/>
</dbReference>
<dbReference type="EMBL" id="CAAALY010035589">
    <property type="protein sequence ID" value="VEL18085.1"/>
    <property type="molecule type" value="Genomic_DNA"/>
</dbReference>
<accession>A0A448WR35</accession>
<dbReference type="PANTHER" id="PTHR44167:SF24">
    <property type="entry name" value="SERINE_THREONINE-PROTEIN KINASE CHK2"/>
    <property type="match status" value="1"/>
</dbReference>
<evidence type="ECO:0000313" key="2">
    <source>
        <dbReference type="EMBL" id="VEL18085.1"/>
    </source>
</evidence>
<feature type="domain" description="Protein kinase" evidence="1">
    <location>
        <begin position="6"/>
        <end position="291"/>
    </location>
</feature>